<evidence type="ECO:0000256" key="5">
    <source>
        <dbReference type="ARBA" id="ARBA00023242"/>
    </source>
</evidence>
<organism evidence="10 11">
    <name type="scientific">Aristolochia fimbriata</name>
    <name type="common">White veined hardy Dutchman's pipe vine</name>
    <dbReference type="NCBI Taxonomy" id="158543"/>
    <lineage>
        <taxon>Eukaryota</taxon>
        <taxon>Viridiplantae</taxon>
        <taxon>Streptophyta</taxon>
        <taxon>Embryophyta</taxon>
        <taxon>Tracheophyta</taxon>
        <taxon>Spermatophyta</taxon>
        <taxon>Magnoliopsida</taxon>
        <taxon>Magnoliidae</taxon>
        <taxon>Piperales</taxon>
        <taxon>Aristolochiaceae</taxon>
        <taxon>Aristolochia</taxon>
    </lineage>
</organism>
<sequence>MFYSHTFLGRKSPLGTVWIAAFLQHKLRKSQVAVIDIRASVDYIMFPEVPIALRLSGHLLVGVVRIYAKKVDYLYRDCNEALTQIRSQFASIHVNLPEDASHAPFDAVTRPEIMELDALDVTDAISLAEAPDNHLKSLDQITILDQIPFDGNSYIEISLSEDRDSSPMERFESGFQPMEEGISPPFPVEFGGGSLDPDPTNHATQPTERLQGTQSPTPIEVPEIERNLDAVHMFEPVLDHMQNEPVDQTPRDKGSLSPILPGYPVSVCEAVPSLHGLPSAANSISRGQESGLRSPSINHEMGIDLPELVLEPSPPNVNAKAKLRKRKQYFDESLVLTNKVIHEQLENTSKLLRKRTKLPYSRVNVWRHCRRSLQNEVFFEPSISGMCTSLQEAFRIDFPTASADMVPDESHPEAADVPSNNANEVEMETEQNLSLAKDIEQSNALDMEVEPNSDMEIERLRCHVDDPLPPISSPPGREDYPLISANHSGKTLDTEVLPTLEVPSLTERLDHVIETPRVHSEEQFPLFNYNTLEFTLNSAESDELNFVEADSMQTGNEESGVDNLSVRTRAVAQYLLKKSPSTKSSKLQHGEVSLNKILEGRTRKQCARMFFETLVLKSYGHIDVKQEEAYGDITLLLQPSLLNAKF</sequence>
<dbReference type="FunFam" id="1.10.10.580:FF:000002">
    <property type="entry name" value="Sister chromatid cohesion 1 protein 4"/>
    <property type="match status" value="1"/>
</dbReference>
<keyword evidence="3" id="KW-0498">Mitosis</keyword>
<dbReference type="GO" id="GO:0007062">
    <property type="term" value="P:sister chromatid cohesion"/>
    <property type="evidence" value="ECO:0007669"/>
    <property type="project" value="InterPro"/>
</dbReference>
<evidence type="ECO:0000256" key="3">
    <source>
        <dbReference type="ARBA" id="ARBA00022776"/>
    </source>
</evidence>
<dbReference type="GO" id="GO:1990414">
    <property type="term" value="P:replication-born double-strand break repair via sister chromatid exchange"/>
    <property type="evidence" value="ECO:0007669"/>
    <property type="project" value="TreeGrafter"/>
</dbReference>
<accession>A0AAV7EPX1</accession>
<name>A0AAV7EPX1_ARIFI</name>
<dbReference type="InterPro" id="IPR023093">
    <property type="entry name" value="ScpA-like_C"/>
</dbReference>
<evidence type="ECO:0000313" key="11">
    <source>
        <dbReference type="Proteomes" id="UP000825729"/>
    </source>
</evidence>
<proteinExistence type="inferred from homology"/>
<reference evidence="10 11" key="1">
    <citation type="submission" date="2021-07" db="EMBL/GenBank/DDBJ databases">
        <title>The Aristolochia fimbriata genome: insights into angiosperm evolution, floral development and chemical biosynthesis.</title>
        <authorList>
            <person name="Jiao Y."/>
        </authorList>
    </citation>
    <scope>NUCLEOTIDE SEQUENCE [LARGE SCALE GENOMIC DNA]</scope>
    <source>
        <strain evidence="10">IBCAS-2021</strain>
        <tissue evidence="10">Leaf</tissue>
    </source>
</reference>
<evidence type="ECO:0000259" key="8">
    <source>
        <dbReference type="Pfam" id="PF04824"/>
    </source>
</evidence>
<dbReference type="GO" id="GO:0005634">
    <property type="term" value="C:nucleus"/>
    <property type="evidence" value="ECO:0007669"/>
    <property type="project" value="UniProtKB-SubCell"/>
</dbReference>
<evidence type="ECO:0000256" key="6">
    <source>
        <dbReference type="ARBA" id="ARBA00064543"/>
    </source>
</evidence>
<dbReference type="GO" id="GO:0007059">
    <property type="term" value="P:chromosome segregation"/>
    <property type="evidence" value="ECO:0007669"/>
    <property type="project" value="UniProtKB-KW"/>
</dbReference>
<dbReference type="SUPFAM" id="SSF46785">
    <property type="entry name" value="Winged helix' DNA-binding domain"/>
    <property type="match status" value="1"/>
</dbReference>
<feature type="domain" description="Rad21/Rec8-like protein C-terminal eukaryotic" evidence="8">
    <location>
        <begin position="590"/>
        <end position="640"/>
    </location>
</feature>
<evidence type="ECO:0000313" key="10">
    <source>
        <dbReference type="EMBL" id="KAG9450649.1"/>
    </source>
</evidence>
<keyword evidence="3" id="KW-0132">Cell division</keyword>
<dbReference type="EMBL" id="JAINDJ010000004">
    <property type="protein sequence ID" value="KAG9450649.1"/>
    <property type="molecule type" value="Genomic_DNA"/>
</dbReference>
<comment type="caution">
    <text evidence="10">The sequence shown here is derived from an EMBL/GenBank/DDBJ whole genome shotgun (WGS) entry which is preliminary data.</text>
</comment>
<dbReference type="GO" id="GO:0003682">
    <property type="term" value="F:chromatin binding"/>
    <property type="evidence" value="ECO:0007669"/>
    <property type="project" value="TreeGrafter"/>
</dbReference>
<comment type="subunit">
    <text evidence="6">Component of the cohesin complex.</text>
</comment>
<evidence type="ECO:0000259" key="9">
    <source>
        <dbReference type="Pfam" id="PF04825"/>
    </source>
</evidence>
<dbReference type="InterPro" id="IPR036390">
    <property type="entry name" value="WH_DNA-bd_sf"/>
</dbReference>
<dbReference type="PANTHER" id="PTHR12585">
    <property type="entry name" value="SCC1 / RAD21 FAMILY MEMBER"/>
    <property type="match status" value="1"/>
</dbReference>
<dbReference type="CDD" id="cd21793">
    <property type="entry name" value="Rad21_Rec8_M_AtSYN1-like"/>
    <property type="match status" value="1"/>
</dbReference>
<dbReference type="GO" id="GO:0008278">
    <property type="term" value="C:cohesin complex"/>
    <property type="evidence" value="ECO:0007669"/>
    <property type="project" value="InterPro"/>
</dbReference>
<keyword evidence="5" id="KW-0539">Nucleus</keyword>
<dbReference type="PANTHER" id="PTHR12585:SF55">
    <property type="entry name" value="SISTER CHROMATID COHESION 1 PROTEIN 3"/>
    <property type="match status" value="1"/>
</dbReference>
<dbReference type="Pfam" id="PF04824">
    <property type="entry name" value="Rad21_Rec8"/>
    <property type="match status" value="1"/>
</dbReference>
<comment type="similarity">
    <text evidence="2">Belongs to the rad21 family.</text>
</comment>
<dbReference type="InterPro" id="IPR006909">
    <property type="entry name" value="Rad21/Rec8_C_eu"/>
</dbReference>
<keyword evidence="3" id="KW-0131">Cell cycle</keyword>
<comment type="subcellular location">
    <subcellularLocation>
        <location evidence="1">Nucleus</location>
    </subcellularLocation>
</comment>
<protein>
    <recommendedName>
        <fullName evidence="12">Sister chromatid cohesion 1 protein 3</fullName>
    </recommendedName>
</protein>
<dbReference type="Pfam" id="PF04825">
    <property type="entry name" value="Rad21_Rec8_N"/>
    <property type="match status" value="1"/>
</dbReference>
<dbReference type="InterPro" id="IPR006910">
    <property type="entry name" value="Rad21_Rec8_N"/>
</dbReference>
<evidence type="ECO:0000256" key="4">
    <source>
        <dbReference type="ARBA" id="ARBA00022829"/>
    </source>
</evidence>
<evidence type="ECO:0000256" key="2">
    <source>
        <dbReference type="ARBA" id="ARBA00009870"/>
    </source>
</evidence>
<dbReference type="Gene3D" id="1.10.10.580">
    <property type="entry name" value="Structural maintenance of chromosome 1. Chain E"/>
    <property type="match status" value="1"/>
</dbReference>
<gene>
    <name evidence="10" type="ORF">H6P81_010614</name>
</gene>
<keyword evidence="11" id="KW-1185">Reference proteome</keyword>
<feature type="compositionally biased region" description="Polar residues" evidence="7">
    <location>
        <begin position="201"/>
        <end position="215"/>
    </location>
</feature>
<evidence type="ECO:0000256" key="1">
    <source>
        <dbReference type="ARBA" id="ARBA00004123"/>
    </source>
</evidence>
<keyword evidence="4" id="KW-0159">Chromosome partition</keyword>
<evidence type="ECO:0000256" key="7">
    <source>
        <dbReference type="SAM" id="MobiDB-lite"/>
    </source>
</evidence>
<dbReference type="Proteomes" id="UP000825729">
    <property type="component" value="Unassembled WGS sequence"/>
</dbReference>
<evidence type="ECO:0008006" key="12">
    <source>
        <dbReference type="Google" id="ProtNLM"/>
    </source>
</evidence>
<dbReference type="InterPro" id="IPR039781">
    <property type="entry name" value="Rad21/Rec8-like"/>
</dbReference>
<dbReference type="AlphaFoldDB" id="A0AAV7EPX1"/>
<feature type="domain" description="Rad21/Rec8-like protein N-terminal" evidence="9">
    <location>
        <begin position="1"/>
        <end position="101"/>
    </location>
</feature>
<feature type="region of interest" description="Disordered" evidence="7">
    <location>
        <begin position="189"/>
        <end position="215"/>
    </location>
</feature>